<dbReference type="GO" id="GO:0005783">
    <property type="term" value="C:endoplasmic reticulum"/>
    <property type="evidence" value="ECO:0007669"/>
    <property type="project" value="TreeGrafter"/>
</dbReference>
<evidence type="ECO:0000256" key="3">
    <source>
        <dbReference type="ARBA" id="ARBA00022516"/>
    </source>
</evidence>
<reference evidence="14" key="1">
    <citation type="submission" date="2020-04" db="EMBL/GenBank/DDBJ databases">
        <authorList>
            <person name="Alioto T."/>
            <person name="Alioto T."/>
            <person name="Gomez Garrido J."/>
        </authorList>
    </citation>
    <scope>NUCLEOTIDE SEQUENCE</scope>
    <source>
        <strain evidence="14">A484AB</strain>
    </source>
</reference>
<keyword evidence="8" id="KW-0443">Lipid metabolism</keyword>
<dbReference type="InterPro" id="IPR033118">
    <property type="entry name" value="EXPERA"/>
</dbReference>
<evidence type="ECO:0000313" key="14">
    <source>
        <dbReference type="EMBL" id="CAB4029550.1"/>
    </source>
</evidence>
<keyword evidence="4" id="KW-0812">Transmembrane</keyword>
<evidence type="ECO:0000256" key="11">
    <source>
        <dbReference type="ARBA" id="ARBA00023221"/>
    </source>
</evidence>
<keyword evidence="6" id="KW-1133">Transmembrane helix</keyword>
<dbReference type="AlphaFoldDB" id="A0A6S7JKQ9"/>
<dbReference type="OrthoDB" id="58557at2759"/>
<feature type="domain" description="EXPERA" evidence="13">
    <location>
        <begin position="40"/>
        <end position="188"/>
    </location>
</feature>
<name>A0A6S7JKQ9_PARCT</name>
<evidence type="ECO:0000256" key="9">
    <source>
        <dbReference type="ARBA" id="ARBA00023136"/>
    </source>
</evidence>
<evidence type="ECO:0000256" key="10">
    <source>
        <dbReference type="ARBA" id="ARBA00023166"/>
    </source>
</evidence>
<proteinExistence type="inferred from homology"/>
<evidence type="ECO:0000256" key="8">
    <source>
        <dbReference type="ARBA" id="ARBA00023098"/>
    </source>
</evidence>
<evidence type="ECO:0000256" key="7">
    <source>
        <dbReference type="ARBA" id="ARBA00023011"/>
    </source>
</evidence>
<dbReference type="GO" id="GO:0016020">
    <property type="term" value="C:membrane"/>
    <property type="evidence" value="ECO:0007669"/>
    <property type="project" value="UniProtKB-SubCell"/>
</dbReference>
<dbReference type="PANTHER" id="PTHR14207">
    <property type="entry name" value="STEROL ISOMERASE"/>
    <property type="match status" value="1"/>
</dbReference>
<keyword evidence="10" id="KW-1207">Sterol metabolism</keyword>
<evidence type="ECO:0000256" key="12">
    <source>
        <dbReference type="ARBA" id="ARBA00023235"/>
    </source>
</evidence>
<evidence type="ECO:0000313" key="15">
    <source>
        <dbReference type="Proteomes" id="UP001152795"/>
    </source>
</evidence>
<comment type="subcellular location">
    <subcellularLocation>
        <location evidence="1">Membrane</location>
        <topology evidence="1">Multi-pass membrane protein</topology>
    </subcellularLocation>
</comment>
<keyword evidence="11" id="KW-0753">Steroid metabolism</keyword>
<dbReference type="GO" id="GO:0000247">
    <property type="term" value="F:C-8 sterol isomerase activity"/>
    <property type="evidence" value="ECO:0007669"/>
    <property type="project" value="TreeGrafter"/>
</dbReference>
<dbReference type="Proteomes" id="UP001152795">
    <property type="component" value="Unassembled WGS sequence"/>
</dbReference>
<keyword evidence="12" id="KW-0413">Isomerase</keyword>
<dbReference type="InterPro" id="IPR007905">
    <property type="entry name" value="EBP"/>
</dbReference>
<dbReference type="GO" id="GO:0047750">
    <property type="term" value="F:cholestenol delta-isomerase activity"/>
    <property type="evidence" value="ECO:0007669"/>
    <property type="project" value="InterPro"/>
</dbReference>
<evidence type="ECO:0000256" key="6">
    <source>
        <dbReference type="ARBA" id="ARBA00022989"/>
    </source>
</evidence>
<evidence type="ECO:0000256" key="1">
    <source>
        <dbReference type="ARBA" id="ARBA00004141"/>
    </source>
</evidence>
<evidence type="ECO:0000256" key="4">
    <source>
        <dbReference type="ARBA" id="ARBA00022692"/>
    </source>
</evidence>
<keyword evidence="3" id="KW-0444">Lipid biosynthesis</keyword>
<comment type="similarity">
    <text evidence="2">Belongs to the EBP family.</text>
</comment>
<sequence length="207" mass="24157">MENFKSILDYFLVDMADPINLTPVGLLLLCFIWSGLPRGPEKYIAIWTLFNACFIHIWMEGIVGVLGRGPRWMVIEYSKLDARYAEKDPTVMTIVCAEVFIMGPLCILWYNAIMKRLWYKPFLAIVTSTIQLFGAVIYVFTEVFLGFKNLPKLHSWPPSFTVWDDVFYFWIVFVFGNMVWIGVPMFCIVKSIWAFSPHNNNVEKKQR</sequence>
<keyword evidence="9" id="KW-0472">Membrane</keyword>
<dbReference type="PROSITE" id="PS51751">
    <property type="entry name" value="EXPERA"/>
    <property type="match status" value="1"/>
</dbReference>
<gene>
    <name evidence="14" type="ORF">PACLA_8A023319</name>
</gene>
<evidence type="ECO:0000256" key="5">
    <source>
        <dbReference type="ARBA" id="ARBA00022955"/>
    </source>
</evidence>
<evidence type="ECO:0000259" key="13">
    <source>
        <dbReference type="PROSITE" id="PS51751"/>
    </source>
</evidence>
<dbReference type="GO" id="GO:0006695">
    <property type="term" value="P:cholesterol biosynthetic process"/>
    <property type="evidence" value="ECO:0007669"/>
    <property type="project" value="TreeGrafter"/>
</dbReference>
<dbReference type="GO" id="GO:0004769">
    <property type="term" value="F:steroid Delta-isomerase activity"/>
    <property type="evidence" value="ECO:0007669"/>
    <property type="project" value="TreeGrafter"/>
</dbReference>
<dbReference type="Pfam" id="PF05241">
    <property type="entry name" value="EBP"/>
    <property type="match status" value="1"/>
</dbReference>
<comment type="caution">
    <text evidence="14">The sequence shown here is derived from an EMBL/GenBank/DDBJ whole genome shotgun (WGS) entry which is preliminary data.</text>
</comment>
<evidence type="ECO:0000256" key="2">
    <source>
        <dbReference type="ARBA" id="ARBA00008337"/>
    </source>
</evidence>
<keyword evidence="5" id="KW-0752">Steroid biosynthesis</keyword>
<keyword evidence="15" id="KW-1185">Reference proteome</keyword>
<dbReference type="PANTHER" id="PTHR14207:SF0">
    <property type="entry name" value="3-BETA-HYDROXYSTEROID-DELTA(8),DELTA(7)-ISOMERASE"/>
    <property type="match status" value="1"/>
</dbReference>
<accession>A0A6S7JKQ9</accession>
<dbReference type="EMBL" id="CACRXK020016243">
    <property type="protein sequence ID" value="CAB4029550.1"/>
    <property type="molecule type" value="Genomic_DNA"/>
</dbReference>
<keyword evidence="7" id="KW-0756">Sterol biosynthesis</keyword>
<organism evidence="14 15">
    <name type="scientific">Paramuricea clavata</name>
    <name type="common">Red gorgonian</name>
    <name type="synonym">Violescent sea-whip</name>
    <dbReference type="NCBI Taxonomy" id="317549"/>
    <lineage>
        <taxon>Eukaryota</taxon>
        <taxon>Metazoa</taxon>
        <taxon>Cnidaria</taxon>
        <taxon>Anthozoa</taxon>
        <taxon>Octocorallia</taxon>
        <taxon>Malacalcyonacea</taxon>
        <taxon>Plexauridae</taxon>
        <taxon>Paramuricea</taxon>
    </lineage>
</organism>
<protein>
    <submittedName>
        <fullName evidence="14">3-Beta-hydroxysteroid-delta(8), delta(7)-isomerase</fullName>
    </submittedName>
</protein>